<name>A0A7M1S3K4_9BACT</name>
<evidence type="ECO:0000313" key="2">
    <source>
        <dbReference type="Proteomes" id="UP000595074"/>
    </source>
</evidence>
<dbReference type="PANTHER" id="PTHR30087:SF1">
    <property type="entry name" value="HYPOTHETICAL CYTOSOLIC PROTEIN"/>
    <property type="match status" value="1"/>
</dbReference>
<evidence type="ECO:0000313" key="1">
    <source>
        <dbReference type="EMBL" id="QOR61632.1"/>
    </source>
</evidence>
<dbReference type="RefSeq" id="WP_197548340.1">
    <property type="nucleotide sequence ID" value="NZ_CP063164.1"/>
</dbReference>
<dbReference type="AlphaFoldDB" id="A0A7M1S3K4"/>
<proteinExistence type="predicted"/>
<dbReference type="PANTHER" id="PTHR30087">
    <property type="entry name" value="INNER MEMBRANE PROTEIN"/>
    <property type="match status" value="1"/>
</dbReference>
<keyword evidence="2" id="KW-1185">Reference proteome</keyword>
<dbReference type="KEGG" id="sinu:IMZ28_09340"/>
<dbReference type="InterPro" id="IPR007553">
    <property type="entry name" value="2-thiour_desulf"/>
</dbReference>
<reference evidence="1 2" key="1">
    <citation type="submission" date="2020-10" db="EMBL/GenBank/DDBJ databases">
        <title>The genome of sulfurovum sp.</title>
        <authorList>
            <person name="Xie S."/>
            <person name="Shao Z."/>
            <person name="Jiang L."/>
        </authorList>
    </citation>
    <scope>NUCLEOTIDE SEQUENCE [LARGE SCALE GENOMIC DNA]</scope>
    <source>
        <strain evidence="1 2">ST-419</strain>
    </source>
</reference>
<protein>
    <submittedName>
        <fullName evidence="1">DUF523 domain-containing protein</fullName>
    </submittedName>
</protein>
<organism evidence="1 2">
    <name type="scientific">Sulfurovum indicum</name>
    <dbReference type="NCBI Taxonomy" id="2779528"/>
    <lineage>
        <taxon>Bacteria</taxon>
        <taxon>Pseudomonadati</taxon>
        <taxon>Campylobacterota</taxon>
        <taxon>Epsilonproteobacteria</taxon>
        <taxon>Campylobacterales</taxon>
        <taxon>Sulfurovaceae</taxon>
        <taxon>Sulfurovum</taxon>
    </lineage>
</organism>
<dbReference type="Pfam" id="PF04463">
    <property type="entry name" value="2-thiour_desulf"/>
    <property type="match status" value="1"/>
</dbReference>
<accession>A0A7M1S3K4</accession>
<dbReference type="EMBL" id="CP063164">
    <property type="protein sequence ID" value="QOR61632.1"/>
    <property type="molecule type" value="Genomic_DNA"/>
</dbReference>
<gene>
    <name evidence="1" type="ORF">IMZ28_09340</name>
</gene>
<dbReference type="Proteomes" id="UP000595074">
    <property type="component" value="Chromosome"/>
</dbReference>
<sequence>MKKIAISACLLGKACRYDGTDNRDDRLLKKLEGAELIPFCPEDFAFGTPRPTMDLIRTQKGIRAISNETGDDLSEPVISYAVDFFDSYSDIDLFIGKDRSPSCGVCSAKCYNEQGVLLTAQATGLMAKEAKARGIDTVDAEVYTEVS</sequence>